<evidence type="ECO:0000313" key="2">
    <source>
        <dbReference type="EMBL" id="KAK8002151.1"/>
    </source>
</evidence>
<gene>
    <name evidence="2" type="ORF">PG991_014373</name>
</gene>
<name>A0ABR1R8J9_9PEZI</name>
<protein>
    <recommendedName>
        <fullName evidence="4">Prolyl 4-hydroxylase alpha subunit Fe(2+) 2OG dioxygenase domain-containing protein</fullName>
    </recommendedName>
</protein>
<keyword evidence="3" id="KW-1185">Reference proteome</keyword>
<feature type="region of interest" description="Disordered" evidence="1">
    <location>
        <begin position="165"/>
        <end position="233"/>
    </location>
</feature>
<evidence type="ECO:0000313" key="3">
    <source>
        <dbReference type="Proteomes" id="UP001396898"/>
    </source>
</evidence>
<dbReference type="Proteomes" id="UP001396898">
    <property type="component" value="Unassembled WGS sequence"/>
</dbReference>
<feature type="compositionally biased region" description="Basic and acidic residues" evidence="1">
    <location>
        <begin position="185"/>
        <end position="199"/>
    </location>
</feature>
<sequence length="258" mass="28672">MAAVHRDGSHVMRTLDTPFVRSVNGDENPQLVFPGFCRAVFGHCSEIVRFLVKNAAPEHYSLCHDIYDELSPDVRLTTGQEDFLSLFALGSNGYTQRHKDSNDVRGGLAGFITLGSYTVPYAPGACTILRGDKMDHLVTDYSGPRYFVIGTNHEAVRRWAMRRMSESENDDVSDVESQEGVVKSSRTDKESNKGAVTRDDFDDPDKELVEFPPKTPCVNTGNDWEEDEVASHEWTNEELHGAAALPLYDHSGSDPSQS</sequence>
<comment type="caution">
    <text evidence="2">The sequence shown here is derived from an EMBL/GenBank/DDBJ whole genome shotgun (WGS) entry which is preliminary data.</text>
</comment>
<accession>A0ABR1R8J9</accession>
<evidence type="ECO:0008006" key="4">
    <source>
        <dbReference type="Google" id="ProtNLM"/>
    </source>
</evidence>
<proteinExistence type="predicted"/>
<feature type="compositionally biased region" description="Acidic residues" evidence="1">
    <location>
        <begin position="167"/>
        <end position="177"/>
    </location>
</feature>
<dbReference type="EMBL" id="JAQQWI010000018">
    <property type="protein sequence ID" value="KAK8002151.1"/>
    <property type="molecule type" value="Genomic_DNA"/>
</dbReference>
<reference evidence="2 3" key="1">
    <citation type="submission" date="2023-01" db="EMBL/GenBank/DDBJ databases">
        <title>Analysis of 21 Apiospora genomes using comparative genomics revels a genus with tremendous synthesis potential of carbohydrate active enzymes and secondary metabolites.</title>
        <authorList>
            <person name="Sorensen T."/>
        </authorList>
    </citation>
    <scope>NUCLEOTIDE SEQUENCE [LARGE SCALE GENOMIC DNA]</scope>
    <source>
        <strain evidence="2 3">CBS 20057</strain>
    </source>
</reference>
<organism evidence="2 3">
    <name type="scientific">Apiospora marii</name>
    <dbReference type="NCBI Taxonomy" id="335849"/>
    <lineage>
        <taxon>Eukaryota</taxon>
        <taxon>Fungi</taxon>
        <taxon>Dikarya</taxon>
        <taxon>Ascomycota</taxon>
        <taxon>Pezizomycotina</taxon>
        <taxon>Sordariomycetes</taxon>
        <taxon>Xylariomycetidae</taxon>
        <taxon>Amphisphaeriales</taxon>
        <taxon>Apiosporaceae</taxon>
        <taxon>Apiospora</taxon>
    </lineage>
</organism>
<evidence type="ECO:0000256" key="1">
    <source>
        <dbReference type="SAM" id="MobiDB-lite"/>
    </source>
</evidence>
<dbReference type="Gene3D" id="3.60.130.30">
    <property type="match status" value="1"/>
</dbReference>